<comment type="caution">
    <text evidence="2">The sequence shown here is derived from an EMBL/GenBank/DDBJ whole genome shotgun (WGS) entry which is preliminary data.</text>
</comment>
<name>A0ABR3J1X8_9AGAR</name>
<reference evidence="3" key="1">
    <citation type="submission" date="2024-06" db="EMBL/GenBank/DDBJ databases">
        <title>Multi-omics analyses provide insights into the biosynthesis of the anticancer antibiotic pleurotin in Hohenbuehelia grisea.</title>
        <authorList>
            <person name="Weaver J.A."/>
            <person name="Alberti F."/>
        </authorList>
    </citation>
    <scope>NUCLEOTIDE SEQUENCE [LARGE SCALE GENOMIC DNA]</scope>
    <source>
        <strain evidence="3">T-177</strain>
    </source>
</reference>
<proteinExistence type="predicted"/>
<keyword evidence="3" id="KW-1185">Reference proteome</keyword>
<sequence>MLHVEDKRLSLPDGRSLAYADNGNTSSSTVILFLHSALSVGDASRPPPVILERHLHFVAPSLPGWGNTSPAPSPTKYASTVISDITSLLAHLRPKASSKLKLYICGHSFGTIAAQILYGAPFDSFPYGRCLAGMVLLAPPSPPHCHRAYTKQLSWASYFLTGPPAHHVPFNITSRLAAYAMRNKLQSPDSAAAFARASYFDDMDGAEREALHRWQEARRAPEDQLQRDIAGNMVRSVAKTWRGYLEVPQVYHSGWGGFDPRRLDDEHAHAGRPVIIVAARGDKMAPTGAADWLVANYKNASLRLVDGGHLAGFMYLDEVWEELLD</sequence>
<gene>
    <name evidence="2" type="ORF">HGRIS_009695</name>
</gene>
<dbReference type="Proteomes" id="UP001556367">
    <property type="component" value="Unassembled WGS sequence"/>
</dbReference>
<accession>A0ABR3J1X8</accession>
<organism evidence="2 3">
    <name type="scientific">Hohenbuehelia grisea</name>
    <dbReference type="NCBI Taxonomy" id="104357"/>
    <lineage>
        <taxon>Eukaryota</taxon>
        <taxon>Fungi</taxon>
        <taxon>Dikarya</taxon>
        <taxon>Basidiomycota</taxon>
        <taxon>Agaricomycotina</taxon>
        <taxon>Agaricomycetes</taxon>
        <taxon>Agaricomycetidae</taxon>
        <taxon>Agaricales</taxon>
        <taxon>Pleurotineae</taxon>
        <taxon>Pleurotaceae</taxon>
        <taxon>Hohenbuehelia</taxon>
    </lineage>
</organism>
<evidence type="ECO:0000313" key="3">
    <source>
        <dbReference type="Proteomes" id="UP001556367"/>
    </source>
</evidence>
<dbReference type="EMBL" id="JASNQZ010000012">
    <property type="protein sequence ID" value="KAL0949651.1"/>
    <property type="molecule type" value="Genomic_DNA"/>
</dbReference>
<protein>
    <recommendedName>
        <fullName evidence="1">AB hydrolase-1 domain-containing protein</fullName>
    </recommendedName>
</protein>
<evidence type="ECO:0000259" key="1">
    <source>
        <dbReference type="Pfam" id="PF12697"/>
    </source>
</evidence>
<feature type="domain" description="AB hydrolase-1" evidence="1">
    <location>
        <begin position="32"/>
        <end position="317"/>
    </location>
</feature>
<dbReference type="SUPFAM" id="SSF53474">
    <property type="entry name" value="alpha/beta-Hydrolases"/>
    <property type="match status" value="1"/>
</dbReference>
<dbReference type="InterPro" id="IPR029058">
    <property type="entry name" value="AB_hydrolase_fold"/>
</dbReference>
<evidence type="ECO:0000313" key="2">
    <source>
        <dbReference type="EMBL" id="KAL0949651.1"/>
    </source>
</evidence>
<dbReference type="Pfam" id="PF12697">
    <property type="entry name" value="Abhydrolase_6"/>
    <property type="match status" value="1"/>
</dbReference>
<dbReference type="Gene3D" id="3.40.50.1820">
    <property type="entry name" value="alpha/beta hydrolase"/>
    <property type="match status" value="1"/>
</dbReference>
<dbReference type="InterPro" id="IPR000073">
    <property type="entry name" value="AB_hydrolase_1"/>
</dbReference>